<dbReference type="EMBL" id="JAPYKO010000004">
    <property type="protein sequence ID" value="MEI9402299.1"/>
    <property type="molecule type" value="Genomic_DNA"/>
</dbReference>
<organism evidence="1 2">
    <name type="scientific">Mesorhizobium argentiipisi</name>
    <dbReference type="NCBI Taxonomy" id="3015175"/>
    <lineage>
        <taxon>Bacteria</taxon>
        <taxon>Pseudomonadati</taxon>
        <taxon>Pseudomonadota</taxon>
        <taxon>Alphaproteobacteria</taxon>
        <taxon>Hyphomicrobiales</taxon>
        <taxon>Phyllobacteriaceae</taxon>
        <taxon>Mesorhizobium</taxon>
    </lineage>
</organism>
<proteinExistence type="predicted"/>
<evidence type="ECO:0000313" key="2">
    <source>
        <dbReference type="Proteomes" id="UP001366503"/>
    </source>
</evidence>
<gene>
    <name evidence="1" type="ORF">O7A05_08995</name>
</gene>
<evidence type="ECO:0000313" key="1">
    <source>
        <dbReference type="EMBL" id="MEI9402299.1"/>
    </source>
</evidence>
<comment type="caution">
    <text evidence="1">The sequence shown here is derived from an EMBL/GenBank/DDBJ whole genome shotgun (WGS) entry which is preliminary data.</text>
</comment>
<dbReference type="InterPro" id="IPR006498">
    <property type="entry name" value="Tail_tube"/>
</dbReference>
<keyword evidence="2" id="KW-1185">Reference proteome</keyword>
<dbReference type="Proteomes" id="UP001366503">
    <property type="component" value="Unassembled WGS sequence"/>
</dbReference>
<protein>
    <submittedName>
        <fullName evidence="1">Phage major tail tube protein</fullName>
    </submittedName>
</protein>
<name>A0ABU8K9A3_9HYPH</name>
<dbReference type="Pfam" id="PF04985">
    <property type="entry name" value="Phage_tube"/>
    <property type="match status" value="1"/>
</dbReference>
<reference evidence="1 2" key="1">
    <citation type="submission" date="2022-12" db="EMBL/GenBank/DDBJ databases">
        <authorList>
            <person name="Muema E."/>
        </authorList>
    </citation>
    <scope>NUCLEOTIDE SEQUENCE [LARGE SCALE GENOMIC DNA]</scope>
    <source>
        <strain evidence="2">1330</strain>
    </source>
</reference>
<accession>A0ABU8K9A3</accession>
<dbReference type="RefSeq" id="WP_337092631.1">
    <property type="nucleotide sequence ID" value="NZ_JAPYKO010000004.1"/>
</dbReference>
<sequence length="170" mass="18538">MSTPTFALPRQLKAFNLYFDGNSYAGRCDSITLPKIALTTEDHRAGGMDAPKKLELGMEALTASITLSDYDPAIISLIGVDGIALVARGAVQRQGAAAEAVVVNMRGMLTETEFSEWKPGGKSTKTLTYELDYFRYRQVDVEYVEIDIINMVRKIGGVDQLATQRAAIGL</sequence>
<dbReference type="NCBIfam" id="TIGR01611">
    <property type="entry name" value="tail_tube"/>
    <property type="match status" value="1"/>
</dbReference>